<keyword evidence="2" id="KW-1185">Reference proteome</keyword>
<evidence type="ECO:0000313" key="1">
    <source>
        <dbReference type="EMBL" id="QED23737.1"/>
    </source>
</evidence>
<dbReference type="OrthoDB" id="9789843at2"/>
<dbReference type="Proteomes" id="UP000321934">
    <property type="component" value="Chromosome"/>
</dbReference>
<dbReference type="EMBL" id="CP029077">
    <property type="protein sequence ID" value="QED23737.1"/>
    <property type="molecule type" value="Genomic_DNA"/>
</dbReference>
<evidence type="ECO:0000313" key="2">
    <source>
        <dbReference type="Proteomes" id="UP000321934"/>
    </source>
</evidence>
<dbReference type="Pfam" id="PF06242">
    <property type="entry name" value="TrcR"/>
    <property type="match status" value="1"/>
</dbReference>
<accession>A0A5B8XJL1</accession>
<dbReference type="AlphaFoldDB" id="A0A5B8XJL1"/>
<dbReference type="InterPro" id="IPR010421">
    <property type="entry name" value="TrcR"/>
</dbReference>
<sequence length="166" mass="18953">MVINPKGTAAWLIENTSLTFEQIADFCHLHYMEIEAIANDEVLVQPVNPIENHQLTRDEITRCESNENTILTMTTFMKDLTKSTKKKKYKPIAKRNLIPCAILYLIIKYPELLDKHIIKLVGTTQSTVTKIRDRSYKGIASITPKDPVLAGFCTNADIQEYLNELQ</sequence>
<reference evidence="1 2" key="1">
    <citation type="journal article" date="2019" name="ISME J.">
        <title>Deianiraea, an extracellular bacterium associated with the ciliate Paramecium, suggests an alternative scenario for the evolution of Rickettsiales.</title>
        <authorList>
            <person name="Castelli M."/>
            <person name="Sabaneyeva E."/>
            <person name="Lanzoni O."/>
            <person name="Lebedeva N."/>
            <person name="Floriano A.M."/>
            <person name="Gaiarsa S."/>
            <person name="Benken K."/>
            <person name="Modeo L."/>
            <person name="Bandi C."/>
            <person name="Potekhin A."/>
            <person name="Sassera D."/>
            <person name="Petroni G."/>
        </authorList>
    </citation>
    <scope>NUCLEOTIDE SEQUENCE [LARGE SCALE GENOMIC DNA]</scope>
    <source>
        <strain evidence="1">CyL4-1</strain>
    </source>
</reference>
<name>A0A5B8XJL1_9RICK</name>
<dbReference type="RefSeq" id="WP_146821057.1">
    <property type="nucleotide sequence ID" value="NZ_CP029077.1"/>
</dbReference>
<gene>
    <name evidence="1" type="ORF">Deia_00950</name>
</gene>
<proteinExistence type="predicted"/>
<protein>
    <submittedName>
        <fullName evidence="1">Cytoplasmic protein</fullName>
    </submittedName>
</protein>
<organism evidence="1 2">
    <name type="scientific">Candidatus Deianiraea vastatrix</name>
    <dbReference type="NCBI Taxonomy" id="2163644"/>
    <lineage>
        <taxon>Bacteria</taxon>
        <taxon>Pseudomonadati</taxon>
        <taxon>Pseudomonadota</taxon>
        <taxon>Alphaproteobacteria</taxon>
        <taxon>Rickettsiales</taxon>
        <taxon>Candidatus Deianiraeaceae</taxon>
        <taxon>Candidatus Deianiraea</taxon>
    </lineage>
</organism>